<dbReference type="CDD" id="cd04740">
    <property type="entry name" value="DHOD_1B_like"/>
    <property type="match status" value="1"/>
</dbReference>
<feature type="binding site" evidence="9">
    <location>
        <position position="217"/>
    </location>
    <ligand>
        <name>FMN</name>
        <dbReference type="ChEBI" id="CHEBI:58210"/>
    </ligand>
</feature>
<comment type="subcellular location">
    <subcellularLocation>
        <location evidence="1 9">Cytoplasm</location>
    </subcellularLocation>
</comment>
<dbReference type="EMBL" id="DSUT01000089">
    <property type="protein sequence ID" value="HGK28177.1"/>
    <property type="molecule type" value="Genomic_DNA"/>
</dbReference>
<dbReference type="InterPro" id="IPR001295">
    <property type="entry name" value="Dihydroorotate_DH_CS"/>
</dbReference>
<comment type="caution">
    <text evidence="11">The sequence shown here is derived from an EMBL/GenBank/DDBJ whole genome shotgun (WGS) entry which is preliminary data.</text>
</comment>
<evidence type="ECO:0000259" key="10">
    <source>
        <dbReference type="Pfam" id="PF01180"/>
    </source>
</evidence>
<dbReference type="InterPro" id="IPR033888">
    <property type="entry name" value="DHOD_1B"/>
</dbReference>
<dbReference type="Gene3D" id="3.20.20.70">
    <property type="entry name" value="Aldolase class I"/>
    <property type="match status" value="1"/>
</dbReference>
<dbReference type="GO" id="GO:0044205">
    <property type="term" value="P:'de novo' UMP biosynthetic process"/>
    <property type="evidence" value="ECO:0007669"/>
    <property type="project" value="UniProtKB-UniRule"/>
</dbReference>
<feature type="binding site" evidence="9">
    <location>
        <begin position="265"/>
        <end position="266"/>
    </location>
    <ligand>
        <name>FMN</name>
        <dbReference type="ChEBI" id="CHEBI:58210"/>
    </ligand>
</feature>
<dbReference type="NCBIfam" id="TIGR01037">
    <property type="entry name" value="pyrD_sub1_fam"/>
    <property type="match status" value="1"/>
</dbReference>
<evidence type="ECO:0000256" key="7">
    <source>
        <dbReference type="ARBA" id="ARBA00022975"/>
    </source>
</evidence>
<feature type="binding site" evidence="9">
    <location>
        <position position="192"/>
    </location>
    <ligand>
        <name>FMN</name>
        <dbReference type="ChEBI" id="CHEBI:58210"/>
    </ligand>
</feature>
<dbReference type="PANTHER" id="PTHR48109">
    <property type="entry name" value="DIHYDROOROTATE DEHYDROGENASE (QUINONE), MITOCHONDRIAL-RELATED"/>
    <property type="match status" value="1"/>
</dbReference>
<sequence>MSERMRDVLRIGGCRFGNPVLTASGTFGFGLEFPDVANRLGGVVTKAVTLEPRIGNSPPRIWEFPGGVINSVGLENPGIERFRKGIEPKLRRLRCRVVANIAGFAVTEFARLAEVMEELKGVAAVEVNVSCPNVQEGGALFGQSPKLVERITRAVRRRIRKPVLVKLTACFVDPLETAKAAEAGGADAVTLINTLFGLVFDCDGRPVLGGRSGGVSGPALKPFALFCVDRVAGRIGIPVVGCGGIMNGQDARDFLNAGARMVQVGTASLRNPEAALDVLRELTQKRRRQ</sequence>
<feature type="binding site" evidence="9">
    <location>
        <begin position="243"/>
        <end position="244"/>
    </location>
    <ligand>
        <name>FMN</name>
        <dbReference type="ChEBI" id="CHEBI:58210"/>
    </ligand>
</feature>
<comment type="pathway">
    <text evidence="2 9">Pyrimidine metabolism; UMP biosynthesis via de novo pathway.</text>
</comment>
<feature type="binding site" evidence="9">
    <location>
        <begin position="70"/>
        <end position="74"/>
    </location>
    <ligand>
        <name>substrate</name>
    </ligand>
</feature>
<feature type="domain" description="Dihydroorotate dehydrogenase catalytic" evidence="10">
    <location>
        <begin position="11"/>
        <end position="284"/>
    </location>
</feature>
<dbReference type="NCBIfam" id="NF005574">
    <property type="entry name" value="PRK07259.1"/>
    <property type="match status" value="1"/>
</dbReference>
<dbReference type="GO" id="GO:0006207">
    <property type="term" value="P:'de novo' pyrimidine nucleobase biosynthetic process"/>
    <property type="evidence" value="ECO:0007669"/>
    <property type="project" value="InterPro"/>
</dbReference>
<protein>
    <recommendedName>
        <fullName evidence="9">Dihydroorotate dehydrogenase</fullName>
        <shortName evidence="9">DHOD</shortName>
        <shortName evidence="9">DHODase</shortName>
        <shortName evidence="9">DHOdehase</shortName>
        <ecNumber evidence="9">1.3.-.-</ecNumber>
    </recommendedName>
</protein>
<feature type="binding site" evidence="9">
    <location>
        <position position="128"/>
    </location>
    <ligand>
        <name>substrate</name>
    </ligand>
</feature>
<dbReference type="InterPro" id="IPR005720">
    <property type="entry name" value="Dihydroorotate_DH_cat"/>
</dbReference>
<feature type="binding site" evidence="9">
    <location>
        <position position="24"/>
    </location>
    <ligand>
        <name>FMN</name>
        <dbReference type="ChEBI" id="CHEBI:58210"/>
    </ligand>
</feature>
<keyword evidence="5 9" id="KW-0285">Flavoprotein</keyword>
<dbReference type="GO" id="GO:0004152">
    <property type="term" value="F:dihydroorotate dehydrogenase activity"/>
    <property type="evidence" value="ECO:0007669"/>
    <property type="project" value="UniProtKB-UniRule"/>
</dbReference>
<dbReference type="PIRSF" id="PIRSF000164">
    <property type="entry name" value="DHO_oxidase"/>
    <property type="match status" value="1"/>
</dbReference>
<dbReference type="InterPro" id="IPR049622">
    <property type="entry name" value="Dihydroorotate_DH_I"/>
</dbReference>
<dbReference type="GO" id="GO:0005737">
    <property type="term" value="C:cytoplasm"/>
    <property type="evidence" value="ECO:0007669"/>
    <property type="project" value="UniProtKB-SubCell"/>
</dbReference>
<dbReference type="AlphaFoldDB" id="A0A7C4GDN0"/>
<dbReference type="InterPro" id="IPR013785">
    <property type="entry name" value="Aldolase_TIM"/>
</dbReference>
<feature type="binding site" evidence="9">
    <location>
        <position position="128"/>
    </location>
    <ligand>
        <name>FMN</name>
        <dbReference type="ChEBI" id="CHEBI:58210"/>
    </ligand>
</feature>
<comment type="function">
    <text evidence="9">Catalyzes the conversion of dihydroorotate to orotate.</text>
</comment>
<evidence type="ECO:0000256" key="3">
    <source>
        <dbReference type="ARBA" id="ARBA00008008"/>
    </source>
</evidence>
<feature type="binding site" evidence="9">
    <location>
        <position position="166"/>
    </location>
    <ligand>
        <name>FMN</name>
        <dbReference type="ChEBI" id="CHEBI:58210"/>
    </ligand>
</feature>
<feature type="active site" description="Nucleophile" evidence="9">
    <location>
        <position position="131"/>
    </location>
</feature>
<dbReference type="UniPathway" id="UPA00070"/>
<evidence type="ECO:0000256" key="1">
    <source>
        <dbReference type="ARBA" id="ARBA00004496"/>
    </source>
</evidence>
<proteinExistence type="inferred from homology"/>
<evidence type="ECO:0000256" key="4">
    <source>
        <dbReference type="ARBA" id="ARBA00022490"/>
    </source>
</evidence>
<evidence type="ECO:0000256" key="5">
    <source>
        <dbReference type="ARBA" id="ARBA00022630"/>
    </source>
</evidence>
<accession>A0A7C4GDN0</accession>
<evidence type="ECO:0000256" key="9">
    <source>
        <dbReference type="HAMAP-Rule" id="MF_00224"/>
    </source>
</evidence>
<gene>
    <name evidence="9" type="primary">pyrD</name>
    <name evidence="11" type="ORF">ENS41_04405</name>
</gene>
<evidence type="ECO:0000256" key="6">
    <source>
        <dbReference type="ARBA" id="ARBA00022643"/>
    </source>
</evidence>
<dbReference type="Pfam" id="PF01180">
    <property type="entry name" value="DHO_dh"/>
    <property type="match status" value="1"/>
</dbReference>
<evidence type="ECO:0000313" key="11">
    <source>
        <dbReference type="EMBL" id="HGK28177.1"/>
    </source>
</evidence>
<dbReference type="SUPFAM" id="SSF51395">
    <property type="entry name" value="FMN-linked oxidoreductases"/>
    <property type="match status" value="1"/>
</dbReference>
<dbReference type="PANTHER" id="PTHR48109:SF1">
    <property type="entry name" value="DIHYDROOROTATE DEHYDROGENASE (FUMARATE)"/>
    <property type="match status" value="1"/>
</dbReference>
<dbReference type="HAMAP" id="MF_00224">
    <property type="entry name" value="DHO_dh_type1"/>
    <property type="match status" value="1"/>
</dbReference>
<keyword evidence="7 9" id="KW-0665">Pyrimidine biosynthesis</keyword>
<comment type="catalytic activity">
    <reaction evidence="9">
        <text>(S)-dihydroorotate + A = orotate + AH2</text>
        <dbReference type="Rhea" id="RHEA:18073"/>
        <dbReference type="ChEBI" id="CHEBI:13193"/>
        <dbReference type="ChEBI" id="CHEBI:17499"/>
        <dbReference type="ChEBI" id="CHEBI:30839"/>
        <dbReference type="ChEBI" id="CHEBI:30864"/>
    </reaction>
</comment>
<reference evidence="11" key="1">
    <citation type="journal article" date="2020" name="mSystems">
        <title>Genome- and Community-Level Interaction Insights into Carbon Utilization and Element Cycling Functions of Hydrothermarchaeota in Hydrothermal Sediment.</title>
        <authorList>
            <person name="Zhou Z."/>
            <person name="Liu Y."/>
            <person name="Xu W."/>
            <person name="Pan J."/>
            <person name="Luo Z.H."/>
            <person name="Li M."/>
        </authorList>
    </citation>
    <scope>NUCLEOTIDE SEQUENCE [LARGE SCALE GENOMIC DNA]</scope>
    <source>
        <strain evidence="11">SpSt-488</strain>
    </source>
</reference>
<keyword evidence="6 9" id="KW-0288">FMN</keyword>
<feature type="binding site" evidence="9">
    <location>
        <begin position="193"/>
        <end position="194"/>
    </location>
    <ligand>
        <name>substrate</name>
    </ligand>
</feature>
<comment type="similarity">
    <text evidence="3 9">Belongs to the dihydroorotate dehydrogenase family. Type 1 subfamily.</text>
</comment>
<dbReference type="PROSITE" id="PS00911">
    <property type="entry name" value="DHODEHASE_1"/>
    <property type="match status" value="1"/>
</dbReference>
<keyword evidence="8 9" id="KW-0560">Oxidoreductase</keyword>
<feature type="binding site" evidence="9">
    <location>
        <position position="46"/>
    </location>
    <ligand>
        <name>substrate</name>
    </ligand>
</feature>
<organism evidence="11">
    <name type="scientific">candidate division WOR-3 bacterium</name>
    <dbReference type="NCBI Taxonomy" id="2052148"/>
    <lineage>
        <taxon>Bacteria</taxon>
        <taxon>Bacteria division WOR-3</taxon>
    </lineage>
</organism>
<dbReference type="EC" id="1.3.-.-" evidence="9"/>
<evidence type="ECO:0000256" key="2">
    <source>
        <dbReference type="ARBA" id="ARBA00004725"/>
    </source>
</evidence>
<dbReference type="InterPro" id="IPR024920">
    <property type="entry name" value="Dihydroorotate_DH_1"/>
</dbReference>
<keyword evidence="4 9" id="KW-0963">Cytoplasm</keyword>
<comment type="cofactor">
    <cofactor evidence="9">
        <name>FMN</name>
        <dbReference type="ChEBI" id="CHEBI:58210"/>
    </cofactor>
    <text evidence="9">Binds 1 FMN per subunit.</text>
</comment>
<dbReference type="PROSITE" id="PS00912">
    <property type="entry name" value="DHODEHASE_2"/>
    <property type="match status" value="1"/>
</dbReference>
<dbReference type="InterPro" id="IPR050074">
    <property type="entry name" value="DHO_dehydrogenase"/>
</dbReference>
<evidence type="ECO:0000256" key="8">
    <source>
        <dbReference type="ARBA" id="ARBA00023002"/>
    </source>
</evidence>
<feature type="binding site" evidence="9">
    <location>
        <begin position="46"/>
        <end position="47"/>
    </location>
    <ligand>
        <name>FMN</name>
        <dbReference type="ChEBI" id="CHEBI:58210"/>
    </ligand>
</feature>
<dbReference type="InterPro" id="IPR012135">
    <property type="entry name" value="Dihydroorotate_DH_1_2"/>
</dbReference>
<name>A0A7C4GDN0_UNCW3</name>
<feature type="binding site" evidence="9">
    <location>
        <position position="100"/>
    </location>
    <ligand>
        <name>FMN</name>
        <dbReference type="ChEBI" id="CHEBI:58210"/>
    </ligand>
</feature>